<dbReference type="OrthoDB" id="198967at2759"/>
<name>A0A250XCL8_9CHLO</name>
<feature type="region of interest" description="Disordered" evidence="1">
    <location>
        <begin position="56"/>
        <end position="81"/>
    </location>
</feature>
<dbReference type="Proteomes" id="UP000232323">
    <property type="component" value="Unassembled WGS sequence"/>
</dbReference>
<dbReference type="AlphaFoldDB" id="A0A250XCL8"/>
<evidence type="ECO:0000256" key="1">
    <source>
        <dbReference type="SAM" id="MobiDB-lite"/>
    </source>
</evidence>
<evidence type="ECO:0000313" key="2">
    <source>
        <dbReference type="EMBL" id="GAX80833.1"/>
    </source>
</evidence>
<organism evidence="2 3">
    <name type="scientific">Chlamydomonas eustigma</name>
    <dbReference type="NCBI Taxonomy" id="1157962"/>
    <lineage>
        <taxon>Eukaryota</taxon>
        <taxon>Viridiplantae</taxon>
        <taxon>Chlorophyta</taxon>
        <taxon>core chlorophytes</taxon>
        <taxon>Chlorophyceae</taxon>
        <taxon>CS clade</taxon>
        <taxon>Chlamydomonadales</taxon>
        <taxon>Chlamydomonadaceae</taxon>
        <taxon>Chlamydomonas</taxon>
    </lineage>
</organism>
<protein>
    <recommendedName>
        <fullName evidence="4">Fatty acid hydroxylase domain-containing protein</fullName>
    </recommendedName>
</protein>
<evidence type="ECO:0008006" key="4">
    <source>
        <dbReference type="Google" id="ProtNLM"/>
    </source>
</evidence>
<proteinExistence type="predicted"/>
<feature type="region of interest" description="Disordered" evidence="1">
    <location>
        <begin position="1"/>
        <end position="24"/>
    </location>
</feature>
<gene>
    <name evidence="2" type="ORF">CEUSTIGMA_g8268.t1</name>
</gene>
<comment type="caution">
    <text evidence="2">The sequence shown here is derived from an EMBL/GenBank/DDBJ whole genome shotgun (WGS) entry which is preliminary data.</text>
</comment>
<sequence length="293" mass="32584">MLNLCNASPMPSGKATSPAKRPDWIRRGSLNAPMSIRKHVNSTVLCTQTSQARLPPRAAAAVGTADDASSSSNNNSFSKPSVTSRAAATSAAFATLGFCVLSDEVPLMRLLVLTYAVWSIGEWIIHRYFMHARAGSFGDRLTPLNKLHVEHHKDKNMTLREDNDINALYFHYPNTAIQVLSGAAILAALDAIFLLDIPFEWTLGSSVLFAITHNLLWNTMHMDMHEVHEDLQDGLPCVSYQRSHPLIQKYVQWVFDNHTTHHDVGGGWNYNVVCPGPDFILGTYMERSQKVKL</sequence>
<accession>A0A250XCL8</accession>
<dbReference type="EMBL" id="BEGY01000057">
    <property type="protein sequence ID" value="GAX80833.1"/>
    <property type="molecule type" value="Genomic_DNA"/>
</dbReference>
<feature type="compositionally biased region" description="Low complexity" evidence="1">
    <location>
        <begin position="58"/>
        <end position="81"/>
    </location>
</feature>
<evidence type="ECO:0000313" key="3">
    <source>
        <dbReference type="Proteomes" id="UP000232323"/>
    </source>
</evidence>
<reference evidence="2 3" key="1">
    <citation type="submission" date="2017-08" db="EMBL/GenBank/DDBJ databases">
        <title>Acidophilic green algal genome provides insights into adaptation to an acidic environment.</title>
        <authorList>
            <person name="Hirooka S."/>
            <person name="Hirose Y."/>
            <person name="Kanesaki Y."/>
            <person name="Higuchi S."/>
            <person name="Fujiwara T."/>
            <person name="Onuma R."/>
            <person name="Era A."/>
            <person name="Ohbayashi R."/>
            <person name="Uzuka A."/>
            <person name="Nozaki H."/>
            <person name="Yoshikawa H."/>
            <person name="Miyagishima S.Y."/>
        </authorList>
    </citation>
    <scope>NUCLEOTIDE SEQUENCE [LARGE SCALE GENOMIC DNA]</scope>
    <source>
        <strain evidence="2 3">NIES-2499</strain>
    </source>
</reference>
<keyword evidence="3" id="KW-1185">Reference proteome</keyword>